<dbReference type="Proteomes" id="UP000053617">
    <property type="component" value="Unassembled WGS sequence"/>
</dbReference>
<keyword evidence="10" id="KW-1185">Reference proteome</keyword>
<evidence type="ECO:0000256" key="6">
    <source>
        <dbReference type="SAM" id="MobiDB-lite"/>
    </source>
</evidence>
<feature type="transmembrane region" description="Helical" evidence="7">
    <location>
        <begin position="236"/>
        <end position="255"/>
    </location>
</feature>
<dbReference type="HOGENOM" id="CLU_000960_25_2_1"/>
<dbReference type="VEuPathDB" id="FungiDB:Z518_03591"/>
<evidence type="ECO:0000256" key="4">
    <source>
        <dbReference type="ARBA" id="ARBA00022989"/>
    </source>
</evidence>
<comment type="subcellular location">
    <subcellularLocation>
        <location evidence="1">Membrane</location>
        <topology evidence="1">Multi-pass membrane protein</topology>
    </subcellularLocation>
</comment>
<feature type="transmembrane region" description="Helical" evidence="7">
    <location>
        <begin position="132"/>
        <end position="152"/>
    </location>
</feature>
<feature type="transmembrane region" description="Helical" evidence="7">
    <location>
        <begin position="164"/>
        <end position="183"/>
    </location>
</feature>
<dbReference type="GO" id="GO:0022857">
    <property type="term" value="F:transmembrane transporter activity"/>
    <property type="evidence" value="ECO:0007669"/>
    <property type="project" value="InterPro"/>
</dbReference>
<evidence type="ECO:0000256" key="5">
    <source>
        <dbReference type="ARBA" id="ARBA00023136"/>
    </source>
</evidence>
<feature type="transmembrane region" description="Helical" evidence="7">
    <location>
        <begin position="267"/>
        <end position="288"/>
    </location>
</feature>
<evidence type="ECO:0000256" key="7">
    <source>
        <dbReference type="SAM" id="Phobius"/>
    </source>
</evidence>
<evidence type="ECO:0000313" key="9">
    <source>
        <dbReference type="EMBL" id="KIX05619.1"/>
    </source>
</evidence>
<gene>
    <name evidence="9" type="ORF">Z518_03591</name>
</gene>
<evidence type="ECO:0000313" key="10">
    <source>
        <dbReference type="Proteomes" id="UP000053617"/>
    </source>
</evidence>
<feature type="transmembrane region" description="Helical" evidence="7">
    <location>
        <begin position="435"/>
        <end position="458"/>
    </location>
</feature>
<feature type="transmembrane region" description="Helical" evidence="7">
    <location>
        <begin position="377"/>
        <end position="394"/>
    </location>
</feature>
<feature type="transmembrane region" description="Helical" evidence="7">
    <location>
        <begin position="107"/>
        <end position="126"/>
    </location>
</feature>
<name>A0A0D2IIQ3_9EURO</name>
<dbReference type="InterPro" id="IPR010573">
    <property type="entry name" value="MFS_Str1/Tri12-like"/>
</dbReference>
<dbReference type="InterPro" id="IPR036259">
    <property type="entry name" value="MFS_trans_sf"/>
</dbReference>
<dbReference type="OrthoDB" id="4139357at2759"/>
<sequence length="613" mass="66320">MADAERLAVAAAPGRTNREMAAMADRSSKVDMSYIRSWHFAGTYAGIVLQVGALSIAFLWPMAVISYINQDIGPTPNYTNVPVVYTALNSVGLLVCGRLSDIYGRRYFFLGMQLSGIIGSIIAATAKTITTLIVSSLFIGIASTLSVAYMIFMGEIVPVRHRGFWSASILAWICPIQYFAPTLATLCVLHQSWRWIYYIAIILLGCSFVLIFVSYHPPSFGQLHQEFSKRDLVKSLDIGGIFLWAVGAVLFILGMSWGGGLYRWDSAPVISCIVIGAVSFISFFVWEANFPLKAPLVNWSFFVSTPRKYLFPFAVSTIAGMFYYGISLIWPILVQAVYTSDPIQGSWYSTAVYTSIFAGATSGGIFFHLGDHHRLKCIVANAFMVIFTAAACTLNRHHQTTSIVCICLASYATGVLETMMNIWMTAARSVENIGLSLGLLGAFRSLAGALAQAIYVTVLNNKSTVLIPQYVTAAALKAGLPESSLGALFAAISAGTAEAFANVPGITPAIQLDVINALKDAYQKSGSYVYIVATAFAGLGLILCFCMAKDLSEDLTSHIGKSLDNKTAQQDHPSGDKVSSNEGDLEKDGNYRAAAAVEITHCEDLNTDAVQRV</sequence>
<accession>A0A0D2IIQ3</accession>
<dbReference type="PANTHER" id="PTHR23501">
    <property type="entry name" value="MAJOR FACILITATOR SUPERFAMILY"/>
    <property type="match status" value="1"/>
</dbReference>
<protein>
    <recommendedName>
        <fullName evidence="8">Major facilitator superfamily (MFS) profile domain-containing protein</fullName>
    </recommendedName>
</protein>
<dbReference type="GeneID" id="25291662"/>
<dbReference type="PANTHER" id="PTHR23501:SF109">
    <property type="entry name" value="MAJOR FACILITATOR SUPERFAMILY (MFS) PROFILE DOMAIN-CONTAINING PROTEIN-RELATED"/>
    <property type="match status" value="1"/>
</dbReference>
<feature type="transmembrane region" description="Helical" evidence="7">
    <location>
        <begin position="400"/>
        <end position="423"/>
    </location>
</feature>
<evidence type="ECO:0000256" key="1">
    <source>
        <dbReference type="ARBA" id="ARBA00004141"/>
    </source>
</evidence>
<feature type="transmembrane region" description="Helical" evidence="7">
    <location>
        <begin position="38"/>
        <end position="63"/>
    </location>
</feature>
<dbReference type="Gene3D" id="1.20.1250.20">
    <property type="entry name" value="MFS general substrate transporter like domains"/>
    <property type="match status" value="2"/>
</dbReference>
<feature type="compositionally biased region" description="Polar residues" evidence="6">
    <location>
        <begin position="565"/>
        <end position="582"/>
    </location>
</feature>
<keyword evidence="4 7" id="KW-1133">Transmembrane helix</keyword>
<evidence type="ECO:0000256" key="3">
    <source>
        <dbReference type="ARBA" id="ARBA00022692"/>
    </source>
</evidence>
<dbReference type="InterPro" id="IPR020846">
    <property type="entry name" value="MFS_dom"/>
</dbReference>
<organism evidence="9 10">
    <name type="scientific">Rhinocladiella mackenziei CBS 650.93</name>
    <dbReference type="NCBI Taxonomy" id="1442369"/>
    <lineage>
        <taxon>Eukaryota</taxon>
        <taxon>Fungi</taxon>
        <taxon>Dikarya</taxon>
        <taxon>Ascomycota</taxon>
        <taxon>Pezizomycotina</taxon>
        <taxon>Eurotiomycetes</taxon>
        <taxon>Chaetothyriomycetidae</taxon>
        <taxon>Chaetothyriales</taxon>
        <taxon>Herpotrichiellaceae</taxon>
        <taxon>Rhinocladiella</taxon>
    </lineage>
</organism>
<feature type="transmembrane region" description="Helical" evidence="7">
    <location>
        <begin position="350"/>
        <end position="370"/>
    </location>
</feature>
<dbReference type="SUPFAM" id="SSF103473">
    <property type="entry name" value="MFS general substrate transporter"/>
    <property type="match status" value="1"/>
</dbReference>
<evidence type="ECO:0000259" key="8">
    <source>
        <dbReference type="PROSITE" id="PS50850"/>
    </source>
</evidence>
<dbReference type="EMBL" id="KN847477">
    <property type="protein sequence ID" value="KIX05619.1"/>
    <property type="molecule type" value="Genomic_DNA"/>
</dbReference>
<dbReference type="AlphaFoldDB" id="A0A0D2IIQ3"/>
<evidence type="ECO:0000256" key="2">
    <source>
        <dbReference type="ARBA" id="ARBA00022448"/>
    </source>
</evidence>
<feature type="region of interest" description="Disordered" evidence="6">
    <location>
        <begin position="564"/>
        <end position="586"/>
    </location>
</feature>
<feature type="transmembrane region" description="Helical" evidence="7">
    <location>
        <begin position="528"/>
        <end position="548"/>
    </location>
</feature>
<keyword evidence="3 7" id="KW-0812">Transmembrane</keyword>
<dbReference type="PROSITE" id="PS50850">
    <property type="entry name" value="MFS"/>
    <property type="match status" value="1"/>
</dbReference>
<proteinExistence type="predicted"/>
<feature type="transmembrane region" description="Helical" evidence="7">
    <location>
        <begin position="309"/>
        <end position="330"/>
    </location>
</feature>
<dbReference type="Pfam" id="PF06609">
    <property type="entry name" value="TRI12"/>
    <property type="match status" value="1"/>
</dbReference>
<dbReference type="RefSeq" id="XP_013272755.1">
    <property type="nucleotide sequence ID" value="XM_013417301.1"/>
</dbReference>
<reference evidence="9 10" key="1">
    <citation type="submission" date="2015-01" db="EMBL/GenBank/DDBJ databases">
        <title>The Genome Sequence of Rhinocladiella mackenzie CBS 650.93.</title>
        <authorList>
            <consortium name="The Broad Institute Genomics Platform"/>
            <person name="Cuomo C."/>
            <person name="de Hoog S."/>
            <person name="Gorbushina A."/>
            <person name="Stielow B."/>
            <person name="Teixiera M."/>
            <person name="Abouelleil A."/>
            <person name="Chapman S.B."/>
            <person name="Priest M."/>
            <person name="Young S.K."/>
            <person name="Wortman J."/>
            <person name="Nusbaum C."/>
            <person name="Birren B."/>
        </authorList>
    </citation>
    <scope>NUCLEOTIDE SEQUENCE [LARGE SCALE GENOMIC DNA]</scope>
    <source>
        <strain evidence="9 10">CBS 650.93</strain>
    </source>
</reference>
<keyword evidence="2" id="KW-0813">Transport</keyword>
<keyword evidence="5 7" id="KW-0472">Membrane</keyword>
<feature type="domain" description="Major facilitator superfamily (MFS) profile" evidence="8">
    <location>
        <begin position="41"/>
        <end position="552"/>
    </location>
</feature>
<feature type="transmembrane region" description="Helical" evidence="7">
    <location>
        <begin position="195"/>
        <end position="215"/>
    </location>
</feature>
<dbReference type="GO" id="GO:0005886">
    <property type="term" value="C:plasma membrane"/>
    <property type="evidence" value="ECO:0007669"/>
    <property type="project" value="TreeGrafter"/>
</dbReference>